<comment type="caution">
    <text evidence="1">The sequence shown here is derived from an EMBL/GenBank/DDBJ whole genome shotgun (WGS) entry which is preliminary data.</text>
</comment>
<proteinExistence type="predicted"/>
<evidence type="ECO:0000313" key="2">
    <source>
        <dbReference type="Proteomes" id="UP001501004"/>
    </source>
</evidence>
<reference evidence="2" key="1">
    <citation type="journal article" date="2019" name="Int. J. Syst. Evol. Microbiol.">
        <title>The Global Catalogue of Microorganisms (GCM) 10K type strain sequencing project: providing services to taxonomists for standard genome sequencing and annotation.</title>
        <authorList>
            <consortium name="The Broad Institute Genomics Platform"/>
            <consortium name="The Broad Institute Genome Sequencing Center for Infectious Disease"/>
            <person name="Wu L."/>
            <person name="Ma J."/>
        </authorList>
    </citation>
    <scope>NUCLEOTIDE SEQUENCE [LARGE SCALE GENOMIC DNA]</scope>
    <source>
        <strain evidence="2">JCM 16949</strain>
    </source>
</reference>
<organism evidence="1 2">
    <name type="scientific">Leifsonella bigeumensis</name>
    <dbReference type="NCBI Taxonomy" id="433643"/>
    <lineage>
        <taxon>Bacteria</taxon>
        <taxon>Bacillati</taxon>
        <taxon>Actinomycetota</taxon>
        <taxon>Actinomycetes</taxon>
        <taxon>Micrococcales</taxon>
        <taxon>Microbacteriaceae</taxon>
        <taxon>Leifsonella</taxon>
    </lineage>
</organism>
<accession>A0ABP7FEN9</accession>
<dbReference type="EMBL" id="BAABAE010000003">
    <property type="protein sequence ID" value="GAA3737552.1"/>
    <property type="molecule type" value="Genomic_DNA"/>
</dbReference>
<dbReference type="RefSeq" id="WP_344754679.1">
    <property type="nucleotide sequence ID" value="NZ_BAABAE010000003.1"/>
</dbReference>
<evidence type="ECO:0000313" key="1">
    <source>
        <dbReference type="EMBL" id="GAA3737552.1"/>
    </source>
</evidence>
<gene>
    <name evidence="1" type="ORF">GCM10022239_11600</name>
</gene>
<dbReference type="Proteomes" id="UP001501004">
    <property type="component" value="Unassembled WGS sequence"/>
</dbReference>
<name>A0ABP7FEN9_9MICO</name>
<keyword evidence="2" id="KW-1185">Reference proteome</keyword>
<protein>
    <submittedName>
        <fullName evidence="1">Uncharacterized protein</fullName>
    </submittedName>
</protein>
<sequence length="256" mass="27523">MTSKFAEALAVVNGRYQPTAAPPARSAPSYPEAYAKFEAAKREAVKFHDKNWNNSAITHERRRRLQMARAELRQVLDATSAQAGADPDAARRAAFEQIAATDANSVAVVSNEWGKVRALLDSGRNLGQIIDNADRRRLSAILDHLDSDLAVQTGDPEGVAAEVSQAVLVRLAGLGDEKAQQAMAAQEATEHSAAWREVIEQAGSGQVTLKARTALYQANVDEYRAAFNDDLEAAELDQAVANLDSLQVDAKEGADG</sequence>